<dbReference type="PANTHER" id="PTHR42091">
    <property type="entry name" value="CONSERVED GLYCINE-RICH PROTEIN (AFU_ORTHOLOGUE AFUA_7G02440)"/>
    <property type="match status" value="1"/>
</dbReference>
<sequence>MRASQVFALYCLATSTISASSLPDANANALDLLEAHGASIPRSEILASEHALEKRKGGGGKGGGGSGGGKSGGGGTGGTGRSSPSSNVGGATRQGSGPARSYGGGYYGGGASTPYASGKSTPKGLAPGLLLGGAALFIFPGIWLYSVWPYSYVNPYRFRNESFQNATQQGLNQTLPVVCLCQEYSVCGCDENNDQNYLNDLVGNGSYAALNKTLVTVSEVNGTRSLVLNGTLPNGTTAPGGEDDAEEGAAPGLVNALPFGKFTGYYAIGAITLYAVALL</sequence>
<feature type="domain" description="DUF7732" evidence="4">
    <location>
        <begin position="106"/>
        <end position="236"/>
    </location>
</feature>
<gene>
    <name evidence="5" type="ORF">K505DRAFT_371738</name>
</gene>
<feature type="region of interest" description="Disordered" evidence="1">
    <location>
        <begin position="52"/>
        <end position="99"/>
    </location>
</feature>
<dbReference type="EMBL" id="MU001784">
    <property type="protein sequence ID" value="KAF2798447.1"/>
    <property type="molecule type" value="Genomic_DNA"/>
</dbReference>
<evidence type="ECO:0000256" key="2">
    <source>
        <dbReference type="SAM" id="Phobius"/>
    </source>
</evidence>
<dbReference type="OrthoDB" id="5425547at2759"/>
<evidence type="ECO:0000313" key="5">
    <source>
        <dbReference type="EMBL" id="KAF2798447.1"/>
    </source>
</evidence>
<dbReference type="Proteomes" id="UP000799757">
    <property type="component" value="Unassembled WGS sequence"/>
</dbReference>
<feature type="compositionally biased region" description="Gly residues" evidence="1">
    <location>
        <begin position="59"/>
        <end position="80"/>
    </location>
</feature>
<proteinExistence type="predicted"/>
<dbReference type="InterPro" id="IPR056634">
    <property type="entry name" value="DUF7732"/>
</dbReference>
<keyword evidence="2" id="KW-1133">Transmembrane helix</keyword>
<feature type="signal peptide" evidence="3">
    <location>
        <begin position="1"/>
        <end position="19"/>
    </location>
</feature>
<feature type="transmembrane region" description="Helical" evidence="2">
    <location>
        <begin position="125"/>
        <end position="148"/>
    </location>
</feature>
<keyword evidence="2" id="KW-0812">Transmembrane</keyword>
<dbReference type="Pfam" id="PF24866">
    <property type="entry name" value="DUF7732"/>
    <property type="match status" value="1"/>
</dbReference>
<evidence type="ECO:0000259" key="4">
    <source>
        <dbReference type="Pfam" id="PF24866"/>
    </source>
</evidence>
<organism evidence="5 6">
    <name type="scientific">Melanomma pulvis-pyrius CBS 109.77</name>
    <dbReference type="NCBI Taxonomy" id="1314802"/>
    <lineage>
        <taxon>Eukaryota</taxon>
        <taxon>Fungi</taxon>
        <taxon>Dikarya</taxon>
        <taxon>Ascomycota</taxon>
        <taxon>Pezizomycotina</taxon>
        <taxon>Dothideomycetes</taxon>
        <taxon>Pleosporomycetidae</taxon>
        <taxon>Pleosporales</taxon>
        <taxon>Melanommataceae</taxon>
        <taxon>Melanomma</taxon>
    </lineage>
</organism>
<evidence type="ECO:0000256" key="3">
    <source>
        <dbReference type="SAM" id="SignalP"/>
    </source>
</evidence>
<dbReference type="AlphaFoldDB" id="A0A6A6XS94"/>
<feature type="chain" id="PRO_5025524159" description="DUF7732 domain-containing protein" evidence="3">
    <location>
        <begin position="20"/>
        <end position="279"/>
    </location>
</feature>
<name>A0A6A6XS94_9PLEO</name>
<evidence type="ECO:0000313" key="6">
    <source>
        <dbReference type="Proteomes" id="UP000799757"/>
    </source>
</evidence>
<protein>
    <recommendedName>
        <fullName evidence="4">DUF7732 domain-containing protein</fullName>
    </recommendedName>
</protein>
<keyword evidence="6" id="KW-1185">Reference proteome</keyword>
<accession>A0A6A6XS94</accession>
<dbReference type="PANTHER" id="PTHR42091:SF1">
    <property type="entry name" value="CONSERVED GLYCINE-RICH PROTEIN (AFU_ORTHOLOGUE AFUA_7G02440)"/>
    <property type="match status" value="1"/>
</dbReference>
<keyword evidence="2" id="KW-0472">Membrane</keyword>
<reference evidence="5" key="1">
    <citation type="journal article" date="2020" name="Stud. Mycol.">
        <title>101 Dothideomycetes genomes: a test case for predicting lifestyles and emergence of pathogens.</title>
        <authorList>
            <person name="Haridas S."/>
            <person name="Albert R."/>
            <person name="Binder M."/>
            <person name="Bloem J."/>
            <person name="Labutti K."/>
            <person name="Salamov A."/>
            <person name="Andreopoulos B."/>
            <person name="Baker S."/>
            <person name="Barry K."/>
            <person name="Bills G."/>
            <person name="Bluhm B."/>
            <person name="Cannon C."/>
            <person name="Castanera R."/>
            <person name="Culley D."/>
            <person name="Daum C."/>
            <person name="Ezra D."/>
            <person name="Gonzalez J."/>
            <person name="Henrissat B."/>
            <person name="Kuo A."/>
            <person name="Liang C."/>
            <person name="Lipzen A."/>
            <person name="Lutzoni F."/>
            <person name="Magnuson J."/>
            <person name="Mondo S."/>
            <person name="Nolan M."/>
            <person name="Ohm R."/>
            <person name="Pangilinan J."/>
            <person name="Park H.-J."/>
            <person name="Ramirez L."/>
            <person name="Alfaro M."/>
            <person name="Sun H."/>
            <person name="Tritt A."/>
            <person name="Yoshinaga Y."/>
            <person name="Zwiers L.-H."/>
            <person name="Turgeon B."/>
            <person name="Goodwin S."/>
            <person name="Spatafora J."/>
            <person name="Crous P."/>
            <person name="Grigoriev I."/>
        </authorList>
    </citation>
    <scope>NUCLEOTIDE SEQUENCE</scope>
    <source>
        <strain evidence="5">CBS 109.77</strain>
    </source>
</reference>
<keyword evidence="3" id="KW-0732">Signal</keyword>
<evidence type="ECO:0000256" key="1">
    <source>
        <dbReference type="SAM" id="MobiDB-lite"/>
    </source>
</evidence>